<gene>
    <name evidence="2" type="ORF">C7999DRAFT_35779</name>
</gene>
<evidence type="ECO:0000313" key="3">
    <source>
        <dbReference type="Proteomes" id="UP001303647"/>
    </source>
</evidence>
<dbReference type="Proteomes" id="UP001303647">
    <property type="component" value="Unassembled WGS sequence"/>
</dbReference>
<dbReference type="EMBL" id="MU857774">
    <property type="protein sequence ID" value="KAK4243876.1"/>
    <property type="molecule type" value="Genomic_DNA"/>
</dbReference>
<evidence type="ECO:0008006" key="4">
    <source>
        <dbReference type="Google" id="ProtNLM"/>
    </source>
</evidence>
<dbReference type="PANTHER" id="PTHR38847">
    <property type="match status" value="1"/>
</dbReference>
<dbReference type="AlphaFoldDB" id="A0AAN7CKN7"/>
<protein>
    <recommendedName>
        <fullName evidence="4">Secreted protein</fullName>
    </recommendedName>
</protein>
<keyword evidence="1" id="KW-0732">Signal</keyword>
<evidence type="ECO:0000313" key="2">
    <source>
        <dbReference type="EMBL" id="KAK4243876.1"/>
    </source>
</evidence>
<reference evidence="2" key="2">
    <citation type="submission" date="2023-05" db="EMBL/GenBank/DDBJ databases">
        <authorList>
            <consortium name="Lawrence Berkeley National Laboratory"/>
            <person name="Steindorff A."/>
            <person name="Hensen N."/>
            <person name="Bonometti L."/>
            <person name="Westerberg I."/>
            <person name="Brannstrom I.O."/>
            <person name="Guillou S."/>
            <person name="Cros-Aarteil S."/>
            <person name="Calhoun S."/>
            <person name="Haridas S."/>
            <person name="Kuo A."/>
            <person name="Mondo S."/>
            <person name="Pangilinan J."/>
            <person name="Riley R."/>
            <person name="Labutti K."/>
            <person name="Andreopoulos B."/>
            <person name="Lipzen A."/>
            <person name="Chen C."/>
            <person name="Yanf M."/>
            <person name="Daum C."/>
            <person name="Ng V."/>
            <person name="Clum A."/>
            <person name="Ohm R."/>
            <person name="Martin F."/>
            <person name="Silar P."/>
            <person name="Natvig D."/>
            <person name="Lalanne C."/>
            <person name="Gautier V."/>
            <person name="Ament-Velasquez S.L."/>
            <person name="Kruys A."/>
            <person name="Hutchinson M.I."/>
            <person name="Powell A.J."/>
            <person name="Barry K."/>
            <person name="Miller A.N."/>
            <person name="Grigoriev I.V."/>
            <person name="Debuchy R."/>
            <person name="Gladieux P."/>
            <person name="Thoren M.H."/>
            <person name="Johannesson H."/>
        </authorList>
    </citation>
    <scope>NUCLEOTIDE SEQUENCE</scope>
    <source>
        <strain evidence="2">CBS 359.72</strain>
    </source>
</reference>
<reference evidence="2" key="1">
    <citation type="journal article" date="2023" name="Mol. Phylogenet. Evol.">
        <title>Genome-scale phylogeny and comparative genomics of the fungal order Sordariales.</title>
        <authorList>
            <person name="Hensen N."/>
            <person name="Bonometti L."/>
            <person name="Westerberg I."/>
            <person name="Brannstrom I.O."/>
            <person name="Guillou S."/>
            <person name="Cros-Aarteil S."/>
            <person name="Calhoun S."/>
            <person name="Haridas S."/>
            <person name="Kuo A."/>
            <person name="Mondo S."/>
            <person name="Pangilinan J."/>
            <person name="Riley R."/>
            <person name="LaButti K."/>
            <person name="Andreopoulos B."/>
            <person name="Lipzen A."/>
            <person name="Chen C."/>
            <person name="Yan M."/>
            <person name="Daum C."/>
            <person name="Ng V."/>
            <person name="Clum A."/>
            <person name="Steindorff A."/>
            <person name="Ohm R.A."/>
            <person name="Martin F."/>
            <person name="Silar P."/>
            <person name="Natvig D.O."/>
            <person name="Lalanne C."/>
            <person name="Gautier V."/>
            <person name="Ament-Velasquez S.L."/>
            <person name="Kruys A."/>
            <person name="Hutchinson M.I."/>
            <person name="Powell A.J."/>
            <person name="Barry K."/>
            <person name="Miller A.N."/>
            <person name="Grigoriev I.V."/>
            <person name="Debuchy R."/>
            <person name="Gladieux P."/>
            <person name="Hiltunen Thoren M."/>
            <person name="Johannesson H."/>
        </authorList>
    </citation>
    <scope>NUCLEOTIDE SEQUENCE</scope>
    <source>
        <strain evidence="2">CBS 359.72</strain>
    </source>
</reference>
<organism evidence="2 3">
    <name type="scientific">Corynascus novoguineensis</name>
    <dbReference type="NCBI Taxonomy" id="1126955"/>
    <lineage>
        <taxon>Eukaryota</taxon>
        <taxon>Fungi</taxon>
        <taxon>Dikarya</taxon>
        <taxon>Ascomycota</taxon>
        <taxon>Pezizomycotina</taxon>
        <taxon>Sordariomycetes</taxon>
        <taxon>Sordariomycetidae</taxon>
        <taxon>Sordariales</taxon>
        <taxon>Chaetomiaceae</taxon>
        <taxon>Corynascus</taxon>
    </lineage>
</organism>
<name>A0AAN7CKN7_9PEZI</name>
<feature type="chain" id="PRO_5043021223" description="Secreted protein" evidence="1">
    <location>
        <begin position="17"/>
        <end position="219"/>
    </location>
</feature>
<accession>A0AAN7CKN7</accession>
<comment type="caution">
    <text evidence="2">The sequence shown here is derived from an EMBL/GenBank/DDBJ whole genome shotgun (WGS) entry which is preliminary data.</text>
</comment>
<dbReference type="PANTHER" id="PTHR38847:SF1">
    <property type="entry name" value="PSEUDOURIDINE SYNTHASE RSUA_RLUA-LIKE DOMAIN-CONTAINING PROTEIN"/>
    <property type="match status" value="1"/>
</dbReference>
<proteinExistence type="predicted"/>
<evidence type="ECO:0000256" key="1">
    <source>
        <dbReference type="SAM" id="SignalP"/>
    </source>
</evidence>
<sequence>MQLLNVIVLLAGAAVAAPTIEVPTLEDRDDTLDRPSGHEIEIKGVAYAGSGCPGGTVASQLSTDKTTLTLIYDDFIAQSGKNIPPKDYRKNCQLNVKLRYPQGWQFSVFKADYRGHATLPHGATGTCKATYYFSGDSKQMSSTKTFQGPMDEDYLKTDTFGVSSTVWSPCGAEGMLNINSAIQLSPLDSEKRALLTSESTDLKFKQIQYLQWRKCDKKS</sequence>
<keyword evidence="3" id="KW-1185">Reference proteome</keyword>
<dbReference type="InterPro" id="IPR025649">
    <property type="entry name" value="DUF4360"/>
</dbReference>
<dbReference type="Pfam" id="PF14273">
    <property type="entry name" value="DUF4360"/>
    <property type="match status" value="1"/>
</dbReference>
<feature type="signal peptide" evidence="1">
    <location>
        <begin position="1"/>
        <end position="16"/>
    </location>
</feature>